<sequence>MGTQGSSTPLETRVQSATDVSFDEQADIVVAGAGGTGLVAALAACEDPDISVHLYEKADKAGGNAALSTGMIPAAGTRLQQDAGIEETPADFVADVMAKNGGNADRAMVEHLCQTNIDLIHWMVDEWDITLHLVADFKYPKHSEYRMHAPDGRNGENLVAEFVERIREQPNIAFHTQRPVTGLVAEDGAVCGVLVDSITEDGELENDPTAVAAEKVILATDGFAGNTEMVTEYCDEMVDALYYGSPGNTGDGIRLGKELGGTLACMDAYQGHATVAADTETLSTYAVIMNGGIMVNSDGERFGNESAGYSKFAVSVVQQPGNIAYEIFDKSIFDSLRGEFEDFEKAIELGSYIHGETLSEIAEKLDLPVEQVNETVATYNDAVAAGEPDDTGRVDGRSVLSAPFVAAKVTGALFHTQGGLVVDKNGRVLREDGSAIENLYAGGGVAVGISGNGAGGYLSGNGLTAACGLGRLAGIDARKTL</sequence>
<dbReference type="PANTHER" id="PTHR43400:SF7">
    <property type="entry name" value="FAD-DEPENDENT OXIDOREDUCTASE 2 FAD BINDING DOMAIN-CONTAINING PROTEIN"/>
    <property type="match status" value="1"/>
</dbReference>
<dbReference type="InterPro" id="IPR027477">
    <property type="entry name" value="Succ_DH/fumarate_Rdtase_cat_sf"/>
</dbReference>
<dbReference type="SUPFAM" id="SSF56425">
    <property type="entry name" value="Succinate dehydrogenase/fumarate reductase flavoprotein, catalytic domain"/>
    <property type="match status" value="1"/>
</dbReference>
<dbReference type="EMBL" id="JAKRVX010000009">
    <property type="protein sequence ID" value="MCL9818235.1"/>
    <property type="molecule type" value="Genomic_DNA"/>
</dbReference>
<gene>
    <name evidence="6" type="ORF">AArcSt2_14935</name>
</gene>
<accession>A0AAE3FZT8</accession>
<dbReference type="InterPro" id="IPR050315">
    <property type="entry name" value="FAD-oxidoreductase_2"/>
</dbReference>
<dbReference type="AlphaFoldDB" id="A0AAE3FZT8"/>
<evidence type="ECO:0000313" key="6">
    <source>
        <dbReference type="EMBL" id="MCL9818235.1"/>
    </source>
</evidence>
<comment type="caution">
    <text evidence="6">The sequence shown here is derived from an EMBL/GenBank/DDBJ whole genome shotgun (WGS) entry which is preliminary data.</text>
</comment>
<evidence type="ECO:0000256" key="4">
    <source>
        <dbReference type="ARBA" id="ARBA00023002"/>
    </source>
</evidence>
<organism evidence="6 7">
    <name type="scientific">Natronocalculus amylovorans</name>
    <dbReference type="NCBI Taxonomy" id="2917812"/>
    <lineage>
        <taxon>Archaea</taxon>
        <taxon>Methanobacteriati</taxon>
        <taxon>Methanobacteriota</taxon>
        <taxon>Stenosarchaea group</taxon>
        <taxon>Halobacteria</taxon>
        <taxon>Halobacteriales</taxon>
        <taxon>Haloferacaceae</taxon>
        <taxon>Natronocalculus</taxon>
    </lineage>
</organism>
<protein>
    <submittedName>
        <fullName evidence="6">FAD-dependent oxidoreductase</fullName>
    </submittedName>
</protein>
<name>A0AAE3FZT8_9EURY</name>
<dbReference type="RefSeq" id="WP_250585756.1">
    <property type="nucleotide sequence ID" value="NZ_JAKRVX010000009.1"/>
</dbReference>
<dbReference type="Proteomes" id="UP001203207">
    <property type="component" value="Unassembled WGS sequence"/>
</dbReference>
<feature type="domain" description="FAD-dependent oxidoreductase 2 FAD-binding" evidence="5">
    <location>
        <begin position="27"/>
        <end position="455"/>
    </location>
</feature>
<dbReference type="InterPro" id="IPR003953">
    <property type="entry name" value="FAD-dep_OxRdtase_2_FAD-bd"/>
</dbReference>
<evidence type="ECO:0000256" key="2">
    <source>
        <dbReference type="ARBA" id="ARBA00022630"/>
    </source>
</evidence>
<keyword evidence="4" id="KW-0560">Oxidoreductase</keyword>
<proteinExistence type="predicted"/>
<evidence type="ECO:0000256" key="3">
    <source>
        <dbReference type="ARBA" id="ARBA00022827"/>
    </source>
</evidence>
<reference evidence="6" key="2">
    <citation type="submission" date="2022-02" db="EMBL/GenBank/DDBJ databases">
        <authorList>
            <person name="Elcheninov A.G."/>
            <person name="Sorokin D.Y."/>
            <person name="Kublanov I.V."/>
        </authorList>
    </citation>
    <scope>NUCLEOTIDE SEQUENCE</scope>
    <source>
        <strain evidence="6">AArc-St2</strain>
    </source>
</reference>
<comment type="cofactor">
    <cofactor evidence="1">
        <name>FAD</name>
        <dbReference type="ChEBI" id="CHEBI:57692"/>
    </cofactor>
</comment>
<keyword evidence="3" id="KW-0274">FAD</keyword>
<evidence type="ECO:0000256" key="1">
    <source>
        <dbReference type="ARBA" id="ARBA00001974"/>
    </source>
</evidence>
<dbReference type="Pfam" id="PF00890">
    <property type="entry name" value="FAD_binding_2"/>
    <property type="match status" value="1"/>
</dbReference>
<dbReference type="InterPro" id="IPR036188">
    <property type="entry name" value="FAD/NAD-bd_sf"/>
</dbReference>
<dbReference type="Gene3D" id="3.50.50.60">
    <property type="entry name" value="FAD/NAD(P)-binding domain"/>
    <property type="match status" value="1"/>
</dbReference>
<evidence type="ECO:0000259" key="5">
    <source>
        <dbReference type="Pfam" id="PF00890"/>
    </source>
</evidence>
<dbReference type="GO" id="GO:0016491">
    <property type="term" value="F:oxidoreductase activity"/>
    <property type="evidence" value="ECO:0007669"/>
    <property type="project" value="UniProtKB-KW"/>
</dbReference>
<evidence type="ECO:0000313" key="7">
    <source>
        <dbReference type="Proteomes" id="UP001203207"/>
    </source>
</evidence>
<dbReference type="PANTHER" id="PTHR43400">
    <property type="entry name" value="FUMARATE REDUCTASE"/>
    <property type="match status" value="1"/>
</dbReference>
<keyword evidence="2" id="KW-0285">Flavoprotein</keyword>
<keyword evidence="7" id="KW-1185">Reference proteome</keyword>
<dbReference type="Gene3D" id="3.90.700.10">
    <property type="entry name" value="Succinate dehydrogenase/fumarate reductase flavoprotein, catalytic domain"/>
    <property type="match status" value="1"/>
</dbReference>
<reference evidence="6" key="1">
    <citation type="journal article" date="2022" name="Syst. Appl. Microbiol.">
        <title>Natronocalculus amylovorans gen. nov., sp. nov., and Natranaeroarchaeum aerophilus sp. nov., dominant culturable amylolytic natronoarchaea from hypersaline soda lakes in southwestern Siberia.</title>
        <authorList>
            <person name="Sorokin D.Y."/>
            <person name="Elcheninov A.G."/>
            <person name="Khizhniak T.V."/>
            <person name="Koenen M."/>
            <person name="Bale N.J."/>
            <person name="Damste J.S.S."/>
            <person name="Kublanov I.V."/>
        </authorList>
    </citation>
    <scope>NUCLEOTIDE SEQUENCE</scope>
    <source>
        <strain evidence="6">AArc-St2</strain>
    </source>
</reference>
<dbReference type="SUPFAM" id="SSF51905">
    <property type="entry name" value="FAD/NAD(P)-binding domain"/>
    <property type="match status" value="1"/>
</dbReference>